<evidence type="ECO:0000259" key="3">
    <source>
        <dbReference type="Pfam" id="PF19295"/>
    </source>
</evidence>
<comment type="caution">
    <text evidence="4">The sequence shown here is derived from an EMBL/GenBank/DDBJ whole genome shotgun (WGS) entry which is preliminary data.</text>
</comment>
<evidence type="ECO:0000313" key="5">
    <source>
        <dbReference type="Proteomes" id="UP000824202"/>
    </source>
</evidence>
<comment type="similarity">
    <text evidence="1">Belongs to the iron-sulfur cluster assembly SufBD family.</text>
</comment>
<proteinExistence type="inferred from homology"/>
<dbReference type="PANTHER" id="PTHR43575:SF1">
    <property type="entry name" value="PROTEIN ABCI7, CHLOROPLASTIC"/>
    <property type="match status" value="1"/>
</dbReference>
<name>A0A9D1V0R8_9BACT</name>
<sequence length="453" mass="51160">MNDLEKINADFARLFQDGQEQLKAGCGMGMNAVRDSAFGQFMEMGGIPEKKEEYIYAKLLPVFGRDYHVMLKYLRQDVDLNEVFRCSVTDLVTDPILTVNGWWFDGNLAPGLPEEVVVCSLREASLKYPDLFLKYYNRNALGARKDGLVLLNTAFAQDGVFIYVPDDVVLERPLQIINLLRARADLMGFQRNLMILGKNAKATLLVCDHTLSNQCFLMNNLLEIFLEDNASLDYYQVQNQYLGASQINSVLVSGQRDTVFDSTLVTLYGGFIRNNLYVTLNGEGAETGLYGIYILDKNQVVDNFSFIDHAVPHCRSNEHFKGVLDDAATANFSGCIRVRPDAQKTEAYQANNNLLISDAARVNSKPQLVIDADDVKCSHGATVGQIDEEAMFYLRSRGIGVDEARMMMMFGFAHDIIQRVKLEPLREQIDMLVEKRLRGELSKCYNCMMQCRK</sequence>
<dbReference type="GO" id="GO:0016226">
    <property type="term" value="P:iron-sulfur cluster assembly"/>
    <property type="evidence" value="ECO:0007669"/>
    <property type="project" value="InterPro"/>
</dbReference>
<dbReference type="SUPFAM" id="SSF101960">
    <property type="entry name" value="Stabilizer of iron transporter SufD"/>
    <property type="match status" value="1"/>
</dbReference>
<reference evidence="4" key="1">
    <citation type="journal article" date="2021" name="PeerJ">
        <title>Extensive microbial diversity within the chicken gut microbiome revealed by metagenomics and culture.</title>
        <authorList>
            <person name="Gilroy R."/>
            <person name="Ravi A."/>
            <person name="Getino M."/>
            <person name="Pursley I."/>
            <person name="Horton D.L."/>
            <person name="Alikhan N.F."/>
            <person name="Baker D."/>
            <person name="Gharbi K."/>
            <person name="Hall N."/>
            <person name="Watson M."/>
            <person name="Adriaenssens E.M."/>
            <person name="Foster-Nyarko E."/>
            <person name="Jarju S."/>
            <person name="Secka A."/>
            <person name="Antonio M."/>
            <person name="Oren A."/>
            <person name="Chaudhuri R.R."/>
            <person name="La Ragione R."/>
            <person name="Hildebrand F."/>
            <person name="Pallen M.J."/>
        </authorList>
    </citation>
    <scope>NUCLEOTIDE SEQUENCE</scope>
    <source>
        <strain evidence="4">23274</strain>
    </source>
</reference>
<dbReference type="AlphaFoldDB" id="A0A9D1V0R8"/>
<evidence type="ECO:0000313" key="4">
    <source>
        <dbReference type="EMBL" id="HIX03977.1"/>
    </source>
</evidence>
<dbReference type="EMBL" id="DXFT01000148">
    <property type="protein sequence ID" value="HIX03977.1"/>
    <property type="molecule type" value="Genomic_DNA"/>
</dbReference>
<feature type="domain" description="SUF system FeS cluster assembly SufBD N-terminal" evidence="3">
    <location>
        <begin position="6"/>
        <end position="176"/>
    </location>
</feature>
<dbReference type="PANTHER" id="PTHR43575">
    <property type="entry name" value="PROTEIN ABCI7, CHLOROPLASTIC"/>
    <property type="match status" value="1"/>
</dbReference>
<dbReference type="Pfam" id="PF01458">
    <property type="entry name" value="SUFBD_core"/>
    <property type="match status" value="1"/>
</dbReference>
<dbReference type="Pfam" id="PF19295">
    <property type="entry name" value="SufBD_N"/>
    <property type="match status" value="1"/>
</dbReference>
<dbReference type="InterPro" id="IPR000825">
    <property type="entry name" value="SUF_FeS_clus_asmbl_SufBD_core"/>
</dbReference>
<evidence type="ECO:0000256" key="1">
    <source>
        <dbReference type="ARBA" id="ARBA00043967"/>
    </source>
</evidence>
<dbReference type="Proteomes" id="UP000824202">
    <property type="component" value="Unassembled WGS sequence"/>
</dbReference>
<protein>
    <submittedName>
        <fullName evidence="4">Fe-S cluster assembly protein SufD</fullName>
    </submittedName>
</protein>
<dbReference type="InterPro" id="IPR055346">
    <property type="entry name" value="Fe-S_cluster_assembly_SufBD"/>
</dbReference>
<reference evidence="4" key="2">
    <citation type="submission" date="2021-04" db="EMBL/GenBank/DDBJ databases">
        <authorList>
            <person name="Gilroy R."/>
        </authorList>
    </citation>
    <scope>NUCLEOTIDE SEQUENCE</scope>
    <source>
        <strain evidence="4">23274</strain>
    </source>
</reference>
<dbReference type="NCBIfam" id="TIGR01981">
    <property type="entry name" value="sufD"/>
    <property type="match status" value="1"/>
</dbReference>
<gene>
    <name evidence="4" type="primary">sufD</name>
    <name evidence="4" type="ORF">H9863_07680</name>
</gene>
<feature type="domain" description="SUF system FeS cluster assembly SufBD core" evidence="2">
    <location>
        <begin position="185"/>
        <end position="412"/>
    </location>
</feature>
<dbReference type="InterPro" id="IPR037284">
    <property type="entry name" value="SUF_FeS_clus_asmbl_SufBD_sf"/>
</dbReference>
<dbReference type="InterPro" id="IPR011542">
    <property type="entry name" value="SUF_FeS_clus_asmbl_SufD"/>
</dbReference>
<evidence type="ECO:0000259" key="2">
    <source>
        <dbReference type="Pfam" id="PF01458"/>
    </source>
</evidence>
<dbReference type="InterPro" id="IPR045595">
    <property type="entry name" value="SufBD_N"/>
</dbReference>
<organism evidence="4 5">
    <name type="scientific">Candidatus Odoribacter faecigallinarum</name>
    <dbReference type="NCBI Taxonomy" id="2838706"/>
    <lineage>
        <taxon>Bacteria</taxon>
        <taxon>Pseudomonadati</taxon>
        <taxon>Bacteroidota</taxon>
        <taxon>Bacteroidia</taxon>
        <taxon>Bacteroidales</taxon>
        <taxon>Odoribacteraceae</taxon>
        <taxon>Odoribacter</taxon>
    </lineage>
</organism>
<accession>A0A9D1V0R8</accession>